<dbReference type="PROSITE" id="PS51318">
    <property type="entry name" value="TAT"/>
    <property type="match status" value="1"/>
</dbReference>
<evidence type="ECO:0008006" key="3">
    <source>
        <dbReference type="Google" id="ProtNLM"/>
    </source>
</evidence>
<dbReference type="Proteomes" id="UP000178636">
    <property type="component" value="Unassembled WGS sequence"/>
</dbReference>
<evidence type="ECO:0000313" key="1">
    <source>
        <dbReference type="EMBL" id="OGZ11151.1"/>
    </source>
</evidence>
<proteinExistence type="predicted"/>
<name>A0A1G2DDX9_9BACT</name>
<gene>
    <name evidence="1" type="ORF">A3C93_06495</name>
</gene>
<evidence type="ECO:0000313" key="2">
    <source>
        <dbReference type="Proteomes" id="UP000178636"/>
    </source>
</evidence>
<sequence length="266" mass="30130">MNGSPENISRREFLKAAAVGGLLLSEFVLPASARAALEKLLNSQEYYNETLEELLTRLELAVYESDTEVMWAWVERGGKSYAMNILHKATDRTAHGVNLTPLHEDRAVEKAYLLHTHPAALFLVDPKFPRAKAEQIVRERESRYARIPSSGDIMEMVADRVRLNEMNLKREIKHFVVEPSGVWSYDADLAHPFFKDIFSGTPEGDTQAEMARGNWSLGMTLQGALEDWQERLNGEKGMSEETRKEFIAVFAKEYGVTFSYTPRAAT</sequence>
<dbReference type="InterPro" id="IPR006311">
    <property type="entry name" value="TAT_signal"/>
</dbReference>
<reference evidence="1 2" key="1">
    <citation type="journal article" date="2016" name="Nat. Commun.">
        <title>Thousands of microbial genomes shed light on interconnected biogeochemical processes in an aquifer system.</title>
        <authorList>
            <person name="Anantharaman K."/>
            <person name="Brown C.T."/>
            <person name="Hug L.A."/>
            <person name="Sharon I."/>
            <person name="Castelle C.J."/>
            <person name="Probst A.J."/>
            <person name="Thomas B.C."/>
            <person name="Singh A."/>
            <person name="Wilkins M.J."/>
            <person name="Karaoz U."/>
            <person name="Brodie E.L."/>
            <person name="Williams K.H."/>
            <person name="Hubbard S.S."/>
            <person name="Banfield J.F."/>
        </authorList>
    </citation>
    <scope>NUCLEOTIDE SEQUENCE [LARGE SCALE GENOMIC DNA]</scope>
</reference>
<dbReference type="NCBIfam" id="TIGR01409">
    <property type="entry name" value="TAT_signal_seq"/>
    <property type="match status" value="1"/>
</dbReference>
<organism evidence="1 2">
    <name type="scientific">Candidatus Lloydbacteria bacterium RIFCSPHIGHO2_02_FULL_54_17</name>
    <dbReference type="NCBI Taxonomy" id="1798664"/>
    <lineage>
        <taxon>Bacteria</taxon>
        <taxon>Candidatus Lloydiibacteriota</taxon>
    </lineage>
</organism>
<protein>
    <recommendedName>
        <fullName evidence="3">Twin-arginine translocation signal domain-containing protein</fullName>
    </recommendedName>
</protein>
<dbReference type="STRING" id="1798664.A3C93_06495"/>
<dbReference type="InterPro" id="IPR019546">
    <property type="entry name" value="TAT_signal_bac_arc"/>
</dbReference>
<dbReference type="EMBL" id="MHLO01000037">
    <property type="protein sequence ID" value="OGZ11151.1"/>
    <property type="molecule type" value="Genomic_DNA"/>
</dbReference>
<comment type="caution">
    <text evidence="1">The sequence shown here is derived from an EMBL/GenBank/DDBJ whole genome shotgun (WGS) entry which is preliminary data.</text>
</comment>
<dbReference type="AlphaFoldDB" id="A0A1G2DDX9"/>
<accession>A0A1G2DDX9</accession>